<dbReference type="OrthoDB" id="6796607at2"/>
<proteinExistence type="predicted"/>
<dbReference type="KEGG" id="nhl:Nhal_4015"/>
<protein>
    <submittedName>
        <fullName evidence="1">Restriction endonuclease</fullName>
    </submittedName>
</protein>
<dbReference type="Proteomes" id="UP000001844">
    <property type="component" value="Plasmid pNHAL01"/>
</dbReference>
<geneLocation type="plasmid" evidence="1 2">
    <name>pNHAL01</name>
</geneLocation>
<gene>
    <name evidence="1" type="ORF">Nhal_4015</name>
</gene>
<keyword evidence="1" id="KW-0378">Hydrolase</keyword>
<organism evidence="1 2">
    <name type="scientific">Nitrosococcus halophilus (strain Nc4)</name>
    <dbReference type="NCBI Taxonomy" id="472759"/>
    <lineage>
        <taxon>Bacteria</taxon>
        <taxon>Pseudomonadati</taxon>
        <taxon>Pseudomonadota</taxon>
        <taxon>Gammaproteobacteria</taxon>
        <taxon>Chromatiales</taxon>
        <taxon>Chromatiaceae</taxon>
        <taxon>Nitrosococcus</taxon>
    </lineage>
</organism>
<sequence length="364" mass="40919">MTDRTRRYWAIRTDRYNKPLLLSELRDGRLRQGWGYDPSQDLELIQGEIHKGEKWWERLSETQKEVLPHLRMLSSSEDSVQPGDLILVPNLPEDGYFLLAEVTGTYYYDPLTLSAEENINDLPKDYGHVLPVRLLTEHGINRYADHVHASIRSTLRTPMRMWCLDGYGDIIEELLSEYQAGADFSAAESGEARLASAWDTALSHVYDALQKRLAPELDARFQAAEWEEPIKMVLGNLYPGADIRWVGGPQENGADVIVQIPNHFKGLPWLIVVQVKNYVGELGPAVLAQLRAAYQRYSQDGKLLSLVVMTTADRASPEFVSGAESMSKELNVPVEAVLRNEMMKLISRGLVTRLVGESAGADAP</sequence>
<dbReference type="RefSeq" id="WP_013028125.1">
    <property type="nucleotide sequence ID" value="NC_013958.1"/>
</dbReference>
<dbReference type="eggNOG" id="ENOG5031W0J">
    <property type="taxonomic scope" value="Bacteria"/>
</dbReference>
<dbReference type="GO" id="GO:0004519">
    <property type="term" value="F:endonuclease activity"/>
    <property type="evidence" value="ECO:0007669"/>
    <property type="project" value="UniProtKB-KW"/>
</dbReference>
<dbReference type="EMBL" id="CP001799">
    <property type="protein sequence ID" value="ADE17023.1"/>
    <property type="molecule type" value="Genomic_DNA"/>
</dbReference>
<name>D5C5G9_NITHN</name>
<reference evidence="1 2" key="1">
    <citation type="submission" date="2009-10" db="EMBL/GenBank/DDBJ databases">
        <title>Complete genome sequence of Nitrosococcus halophilus Nc4, a salt-adapted, aerobic obligate ammonia-oxidizing sulfur purple bacterium.</title>
        <authorList>
            <consortium name="US DOE Joint Genome Institute"/>
            <person name="Campbell M.A."/>
            <person name="Malfatti S.A."/>
            <person name="Chain P.S.G."/>
            <person name="Heidelberg J.F."/>
            <person name="Ward N.L."/>
            <person name="Ward B.B."/>
            <person name="Klotz M.G."/>
        </authorList>
    </citation>
    <scope>NUCLEOTIDE SEQUENCE [LARGE SCALE GENOMIC DNA]</scope>
    <source>
        <strain evidence="2">Nc4</strain>
        <plasmid evidence="2">Plasmid pNHAL01</plasmid>
    </source>
</reference>
<keyword evidence="1" id="KW-0540">Nuclease</keyword>
<dbReference type="AlphaFoldDB" id="D5C5G9"/>
<keyword evidence="1" id="KW-0255">Endonuclease</keyword>
<accession>D5C5G9</accession>
<evidence type="ECO:0000313" key="1">
    <source>
        <dbReference type="EMBL" id="ADE17023.1"/>
    </source>
</evidence>
<evidence type="ECO:0000313" key="2">
    <source>
        <dbReference type="Proteomes" id="UP000001844"/>
    </source>
</evidence>
<keyword evidence="1" id="KW-0614">Plasmid</keyword>
<dbReference type="HOGENOM" id="CLU_849544_0_0_6"/>
<keyword evidence="2" id="KW-1185">Reference proteome</keyword>